<name>A0ABQ2K589_9NOCA</name>
<dbReference type="EMBL" id="BMNE01000001">
    <property type="protein sequence ID" value="GGN65954.1"/>
    <property type="molecule type" value="Genomic_DNA"/>
</dbReference>
<evidence type="ECO:0000256" key="1">
    <source>
        <dbReference type="SAM" id="MobiDB-lite"/>
    </source>
</evidence>
<evidence type="ECO:0000313" key="3">
    <source>
        <dbReference type="Proteomes" id="UP000658127"/>
    </source>
</evidence>
<feature type="region of interest" description="Disordered" evidence="1">
    <location>
        <begin position="342"/>
        <end position="372"/>
    </location>
</feature>
<protein>
    <submittedName>
        <fullName evidence="2">Uncharacterized protein</fullName>
    </submittedName>
</protein>
<gene>
    <name evidence="2" type="ORF">GCM10011610_00360</name>
</gene>
<comment type="caution">
    <text evidence="2">The sequence shown here is derived from an EMBL/GenBank/DDBJ whole genome shotgun (WGS) entry which is preliminary data.</text>
</comment>
<keyword evidence="3" id="KW-1185">Reference proteome</keyword>
<reference evidence="3" key="1">
    <citation type="journal article" date="2019" name="Int. J. Syst. Evol. Microbiol.">
        <title>The Global Catalogue of Microorganisms (GCM) 10K type strain sequencing project: providing services to taxonomists for standard genome sequencing and annotation.</title>
        <authorList>
            <consortium name="The Broad Institute Genomics Platform"/>
            <consortium name="The Broad Institute Genome Sequencing Center for Infectious Disease"/>
            <person name="Wu L."/>
            <person name="Ma J."/>
        </authorList>
    </citation>
    <scope>NUCLEOTIDE SEQUENCE [LARGE SCALE GENOMIC DNA]</scope>
    <source>
        <strain evidence="3">CGMCC 4.7329</strain>
    </source>
</reference>
<dbReference type="Proteomes" id="UP000658127">
    <property type="component" value="Unassembled WGS sequence"/>
</dbReference>
<proteinExistence type="predicted"/>
<sequence length="372" mass="40963">MNEQHDTQGGQMPDEFCDIQRLIAESSLGSPGARSVQRHATDADVEHILGLIAGHDIAAPPAPRAAQRCSGRDIEPTYCTDPATRADQFAKLLAELRRQLPAEQDNTVVAWRSYRSTDTLASTCHLTFIDSQQRINNAHRIWAFVSATSVNTPSHWQRTAAAWRSAWNSLSSTSRCAPALTERPDRNWNKLIDEVFDPAEFDVSISSSYLSPAAGNLDRTQLWVLLRLMAVGGRHSARPIVIVDDTCGRVRPTDTRMNGVLLTETACESGGFLEAAMDAIGDYADRDQQMSASDAVLEELRSVAEAFAVYLPDDKQEEPNAIIYVDDPTDVAPLLKFEGRAVEHTRRHNSTTEQSQGNLAVIDPPFQGPTKP</sequence>
<accession>A0ABQ2K589</accession>
<evidence type="ECO:0000313" key="2">
    <source>
        <dbReference type="EMBL" id="GGN65954.1"/>
    </source>
</evidence>
<organism evidence="2 3">
    <name type="scientific">Nocardia rhizosphaerihabitans</name>
    <dbReference type="NCBI Taxonomy" id="1691570"/>
    <lineage>
        <taxon>Bacteria</taxon>
        <taxon>Bacillati</taxon>
        <taxon>Actinomycetota</taxon>
        <taxon>Actinomycetes</taxon>
        <taxon>Mycobacteriales</taxon>
        <taxon>Nocardiaceae</taxon>
        <taxon>Nocardia</taxon>
    </lineage>
</organism>